<dbReference type="STRING" id="1545044.SAMN05444276_101186"/>
<evidence type="ECO:0000256" key="2">
    <source>
        <dbReference type="ARBA" id="ARBA00023315"/>
    </source>
</evidence>
<dbReference type="RefSeq" id="WP_036735248.1">
    <property type="nucleotide sequence ID" value="NZ_FNNA01000001.1"/>
</dbReference>
<protein>
    <submittedName>
        <fullName evidence="4">Acetyltransferase (GNAT) family protein</fullName>
    </submittedName>
</protein>
<dbReference type="Proteomes" id="UP000182944">
    <property type="component" value="Unassembled WGS sequence"/>
</dbReference>
<keyword evidence="1 4" id="KW-0808">Transferase</keyword>
<evidence type="ECO:0000256" key="1">
    <source>
        <dbReference type="ARBA" id="ARBA00022679"/>
    </source>
</evidence>
<evidence type="ECO:0000313" key="5">
    <source>
        <dbReference type="Proteomes" id="UP000182944"/>
    </source>
</evidence>
<gene>
    <name evidence="4" type="ORF">SAMN05444276_101186</name>
</gene>
<dbReference type="EMBL" id="FNNA01000001">
    <property type="protein sequence ID" value="SDW12941.1"/>
    <property type="molecule type" value="Genomic_DNA"/>
</dbReference>
<keyword evidence="2" id="KW-0012">Acyltransferase</keyword>
<dbReference type="CDD" id="cd04301">
    <property type="entry name" value="NAT_SF"/>
    <property type="match status" value="1"/>
</dbReference>
<name>A0A1H2R0N5_9RHOB</name>
<sequence>MIDAIRGRLWRPRAPVLWQLTPDRAAEWRAIRAAALRDAPLAFALGAGDAETDDSADPLIEARAHLAAVEVWAAGPREGQAKAIAGWQPGWTPGTEDMGWITGVFTAPEARGRGLTALTLGRIAERAAAAGFRRLGLRVGSGNDAARRCYLRAGFQPVGAPFLNERGLPEIEMHRPLPAPAASARRSA</sequence>
<dbReference type="PANTHER" id="PTHR43420">
    <property type="entry name" value="ACETYLTRANSFERASE"/>
    <property type="match status" value="1"/>
</dbReference>
<organism evidence="4 5">
    <name type="scientific">Paracoccus sanguinis</name>
    <dbReference type="NCBI Taxonomy" id="1545044"/>
    <lineage>
        <taxon>Bacteria</taxon>
        <taxon>Pseudomonadati</taxon>
        <taxon>Pseudomonadota</taxon>
        <taxon>Alphaproteobacteria</taxon>
        <taxon>Rhodobacterales</taxon>
        <taxon>Paracoccaceae</taxon>
        <taxon>Paracoccus</taxon>
    </lineage>
</organism>
<dbReference type="PROSITE" id="PS51186">
    <property type="entry name" value="GNAT"/>
    <property type="match status" value="1"/>
</dbReference>
<accession>A0A1H2R0N5</accession>
<evidence type="ECO:0000259" key="3">
    <source>
        <dbReference type="PROSITE" id="PS51186"/>
    </source>
</evidence>
<dbReference type="SUPFAM" id="SSF55729">
    <property type="entry name" value="Acyl-CoA N-acyltransferases (Nat)"/>
    <property type="match status" value="1"/>
</dbReference>
<keyword evidence="5" id="KW-1185">Reference proteome</keyword>
<reference evidence="5" key="1">
    <citation type="submission" date="2016-10" db="EMBL/GenBank/DDBJ databases">
        <authorList>
            <person name="Varghese N."/>
            <person name="Submissions S."/>
        </authorList>
    </citation>
    <scope>NUCLEOTIDE SEQUENCE [LARGE SCALE GENOMIC DNA]</scope>
    <source>
        <strain evidence="5">DSM 29303</strain>
    </source>
</reference>
<dbReference type="InterPro" id="IPR050680">
    <property type="entry name" value="YpeA/RimI_acetyltransf"/>
</dbReference>
<dbReference type="Pfam" id="PF00583">
    <property type="entry name" value="Acetyltransf_1"/>
    <property type="match status" value="1"/>
</dbReference>
<feature type="domain" description="N-acetyltransferase" evidence="3">
    <location>
        <begin position="15"/>
        <end position="178"/>
    </location>
</feature>
<dbReference type="Gene3D" id="3.40.630.30">
    <property type="match status" value="1"/>
</dbReference>
<dbReference type="GO" id="GO:0016747">
    <property type="term" value="F:acyltransferase activity, transferring groups other than amino-acyl groups"/>
    <property type="evidence" value="ECO:0007669"/>
    <property type="project" value="InterPro"/>
</dbReference>
<evidence type="ECO:0000313" key="4">
    <source>
        <dbReference type="EMBL" id="SDW12941.1"/>
    </source>
</evidence>
<dbReference type="AlphaFoldDB" id="A0A1H2R0N5"/>
<dbReference type="InterPro" id="IPR016181">
    <property type="entry name" value="Acyl_CoA_acyltransferase"/>
</dbReference>
<proteinExistence type="predicted"/>
<dbReference type="InterPro" id="IPR000182">
    <property type="entry name" value="GNAT_dom"/>
</dbReference>